<protein>
    <submittedName>
        <fullName evidence="2">Uncharacterized protein</fullName>
    </submittedName>
</protein>
<dbReference type="InterPro" id="IPR013517">
    <property type="entry name" value="FG-GAP"/>
</dbReference>
<dbReference type="AlphaFoldDB" id="A0A3B0XRV8"/>
<sequence>MNSDNIQGDLKMHGAQFLKTFLPGIILLPGSLILASCGGGGGGAPAATPPPIQTPPVVSSFARYLDINNNGVNDINDQIIVPFDQAVAITSVSSNDFSLPVTGDTFGSGATVISGPAVNEVTIILGSSPRIKTAQDFSASQTATGSSTGIDVAATLPSGAITSVSGVDAKFSAPVDLIPAFVDSLQSLGNNNSLSVVLGDVDGDQDLDLVVANDGDQANRVYINNLNNNGPGVFTDSGQSLGANDSRSVVLGDVDGDTYLDIVVANYIEGNQVYLNDAKGSGNFSAFGSGIGKAASTSIALGDVDGDVGLNRKKDLDLVVANLSQGNQVFNNNGQGVFTDDTQQFLGLNITLSVVLGDVDGDQYLDMVVANANKKGNLIYINNGNGFFTDSGQLLGVGKSSLDVALGDIDGDTDLDIVVVNSGEGNRVHLNNGSGVFTDAGQSLGENVSFSVALGDIDNDGDLDMVVANGANQGDRIYINDGSGAFTDSGQSLGNDNDYSIALGDIDGDGDLDIVVANYDGANKVYLNSLTAPP</sequence>
<gene>
    <name evidence="2" type="ORF">MNBD_GAMMA09-77</name>
</gene>
<dbReference type="Pfam" id="PF13517">
    <property type="entry name" value="FG-GAP_3"/>
    <property type="match status" value="3"/>
</dbReference>
<reference evidence="2" key="1">
    <citation type="submission" date="2018-06" db="EMBL/GenBank/DDBJ databases">
        <authorList>
            <person name="Zhirakovskaya E."/>
        </authorList>
    </citation>
    <scope>NUCLEOTIDE SEQUENCE</scope>
</reference>
<keyword evidence="1" id="KW-0732">Signal</keyword>
<dbReference type="PANTHER" id="PTHR46580:SF4">
    <property type="entry name" value="ATP_GTP-BINDING PROTEIN"/>
    <property type="match status" value="1"/>
</dbReference>
<evidence type="ECO:0000256" key="1">
    <source>
        <dbReference type="ARBA" id="ARBA00022729"/>
    </source>
</evidence>
<dbReference type="PANTHER" id="PTHR46580">
    <property type="entry name" value="SENSOR KINASE-RELATED"/>
    <property type="match status" value="1"/>
</dbReference>
<name>A0A3B0XRV8_9ZZZZ</name>
<dbReference type="EMBL" id="UOFI01000214">
    <property type="protein sequence ID" value="VAW70978.1"/>
    <property type="molecule type" value="Genomic_DNA"/>
</dbReference>
<dbReference type="SUPFAM" id="SSF69318">
    <property type="entry name" value="Integrin alpha N-terminal domain"/>
    <property type="match status" value="2"/>
</dbReference>
<organism evidence="2">
    <name type="scientific">hydrothermal vent metagenome</name>
    <dbReference type="NCBI Taxonomy" id="652676"/>
    <lineage>
        <taxon>unclassified sequences</taxon>
        <taxon>metagenomes</taxon>
        <taxon>ecological metagenomes</taxon>
    </lineage>
</organism>
<evidence type="ECO:0000313" key="2">
    <source>
        <dbReference type="EMBL" id="VAW70978.1"/>
    </source>
</evidence>
<accession>A0A3B0XRV8</accession>
<dbReference type="InterPro" id="IPR028994">
    <property type="entry name" value="Integrin_alpha_N"/>
</dbReference>
<dbReference type="Gene3D" id="2.130.10.130">
    <property type="entry name" value="Integrin alpha, N-terminal"/>
    <property type="match status" value="2"/>
</dbReference>
<proteinExistence type="predicted"/>